<feature type="region of interest" description="Disordered" evidence="1">
    <location>
        <begin position="28"/>
        <end position="173"/>
    </location>
</feature>
<keyword evidence="2" id="KW-0732">Signal</keyword>
<reference evidence="3" key="1">
    <citation type="submission" date="2019-12" db="EMBL/GenBank/DDBJ databases">
        <title>An insight into the sialome of adult female Ixodes ricinus ticks feeding for 6 days.</title>
        <authorList>
            <person name="Perner J."/>
            <person name="Ribeiro J.M.C."/>
        </authorList>
    </citation>
    <scope>NUCLEOTIDE SEQUENCE</scope>
    <source>
        <strain evidence="3">Semi-engorged</strain>
        <tissue evidence="3">Salivary glands</tissue>
    </source>
</reference>
<dbReference type="EMBL" id="GIFC01012807">
    <property type="protein sequence ID" value="MXU94890.1"/>
    <property type="molecule type" value="Transcribed_RNA"/>
</dbReference>
<feature type="compositionally biased region" description="Low complexity" evidence="1">
    <location>
        <begin position="116"/>
        <end position="134"/>
    </location>
</feature>
<protein>
    <submittedName>
        <fullName evidence="3">Putative secreted protein</fullName>
    </submittedName>
</protein>
<feature type="compositionally biased region" description="Polar residues" evidence="1">
    <location>
        <begin position="46"/>
        <end position="56"/>
    </location>
</feature>
<evidence type="ECO:0000256" key="2">
    <source>
        <dbReference type="SAM" id="SignalP"/>
    </source>
</evidence>
<feature type="compositionally biased region" description="Polar residues" evidence="1">
    <location>
        <begin position="28"/>
        <end position="38"/>
    </location>
</feature>
<proteinExistence type="predicted"/>
<accession>A0A6B0UYG7</accession>
<feature type="chain" id="PRO_5025351202" evidence="2">
    <location>
        <begin position="22"/>
        <end position="173"/>
    </location>
</feature>
<feature type="compositionally biased region" description="Basic and acidic residues" evidence="1">
    <location>
        <begin position="58"/>
        <end position="77"/>
    </location>
</feature>
<sequence length="173" mass="18231">MSGSLGLFFLLSLSFCTVVTMCCSHTSYPSSWRSTCRSLSPGPGGQNQSRSQTAASLSERRSPAPDCARETLAERGTRPGSGARGSWTSPSRPRGPSRAASDASPACTPATRDAGRSPPTARSAGSPSSASRTSPCRRDLRPGHCSTHRKASPLPFYCSGTRRRAVFPSARQP</sequence>
<feature type="signal peptide" evidence="2">
    <location>
        <begin position="1"/>
        <end position="21"/>
    </location>
</feature>
<organism evidence="3">
    <name type="scientific">Ixodes ricinus</name>
    <name type="common">Common tick</name>
    <name type="synonym">Acarus ricinus</name>
    <dbReference type="NCBI Taxonomy" id="34613"/>
    <lineage>
        <taxon>Eukaryota</taxon>
        <taxon>Metazoa</taxon>
        <taxon>Ecdysozoa</taxon>
        <taxon>Arthropoda</taxon>
        <taxon>Chelicerata</taxon>
        <taxon>Arachnida</taxon>
        <taxon>Acari</taxon>
        <taxon>Parasitiformes</taxon>
        <taxon>Ixodida</taxon>
        <taxon>Ixodoidea</taxon>
        <taxon>Ixodidae</taxon>
        <taxon>Ixodinae</taxon>
        <taxon>Ixodes</taxon>
    </lineage>
</organism>
<evidence type="ECO:0000313" key="3">
    <source>
        <dbReference type="EMBL" id="MXU94890.1"/>
    </source>
</evidence>
<name>A0A6B0UYG7_IXORI</name>
<evidence type="ECO:0000256" key="1">
    <source>
        <dbReference type="SAM" id="MobiDB-lite"/>
    </source>
</evidence>
<dbReference type="AlphaFoldDB" id="A0A6B0UYG7"/>